<evidence type="ECO:0000313" key="1">
    <source>
        <dbReference type="EMBL" id="CAH2012911.1"/>
    </source>
</evidence>
<reference evidence="1" key="1">
    <citation type="submission" date="2022-03" db="EMBL/GenBank/DDBJ databases">
        <authorList>
            <person name="Sayadi A."/>
        </authorList>
    </citation>
    <scope>NUCLEOTIDE SEQUENCE</scope>
</reference>
<dbReference type="Proteomes" id="UP001152888">
    <property type="component" value="Unassembled WGS sequence"/>
</dbReference>
<evidence type="ECO:0000313" key="2">
    <source>
        <dbReference type="Proteomes" id="UP001152888"/>
    </source>
</evidence>
<proteinExistence type="predicted"/>
<keyword evidence="2" id="KW-1185">Reference proteome</keyword>
<gene>
    <name evidence="1" type="ORF">ACAOBT_LOCUS33092</name>
</gene>
<accession>A0A9P0MB16</accession>
<dbReference type="OrthoDB" id="6699906at2759"/>
<sequence length="100" mass="11325">MSRTVVVFYIFLIYTTGAFSRNLDRSYYYDIGTKPLGGVEPTSQTDVLFVYDPVDLNQITFPGDRVTRMPSRKHVPESKRKVVGDKTVCMGSVTLMALCY</sequence>
<organism evidence="1 2">
    <name type="scientific">Acanthoscelides obtectus</name>
    <name type="common">Bean weevil</name>
    <name type="synonym">Bruchus obtectus</name>
    <dbReference type="NCBI Taxonomy" id="200917"/>
    <lineage>
        <taxon>Eukaryota</taxon>
        <taxon>Metazoa</taxon>
        <taxon>Ecdysozoa</taxon>
        <taxon>Arthropoda</taxon>
        <taxon>Hexapoda</taxon>
        <taxon>Insecta</taxon>
        <taxon>Pterygota</taxon>
        <taxon>Neoptera</taxon>
        <taxon>Endopterygota</taxon>
        <taxon>Coleoptera</taxon>
        <taxon>Polyphaga</taxon>
        <taxon>Cucujiformia</taxon>
        <taxon>Chrysomeloidea</taxon>
        <taxon>Chrysomelidae</taxon>
        <taxon>Bruchinae</taxon>
        <taxon>Bruchini</taxon>
        <taxon>Acanthoscelides</taxon>
    </lineage>
</organism>
<protein>
    <submittedName>
        <fullName evidence="1">Uncharacterized protein</fullName>
    </submittedName>
</protein>
<comment type="caution">
    <text evidence="1">The sequence shown here is derived from an EMBL/GenBank/DDBJ whole genome shotgun (WGS) entry which is preliminary data.</text>
</comment>
<dbReference type="AlphaFoldDB" id="A0A9P0MB16"/>
<dbReference type="EMBL" id="CAKOFQ010008237">
    <property type="protein sequence ID" value="CAH2012911.1"/>
    <property type="molecule type" value="Genomic_DNA"/>
</dbReference>
<name>A0A9P0MB16_ACAOB</name>